<dbReference type="Proteomes" id="UP000315971">
    <property type="component" value="Unassembled WGS sequence"/>
</dbReference>
<evidence type="ECO:0000313" key="1">
    <source>
        <dbReference type="EMBL" id="SMO47507.1"/>
    </source>
</evidence>
<dbReference type="AlphaFoldDB" id="A0A521BK50"/>
<gene>
    <name evidence="1" type="ORF">SAMN06265350_102264</name>
</gene>
<evidence type="ECO:0000313" key="2">
    <source>
        <dbReference type="Proteomes" id="UP000315971"/>
    </source>
</evidence>
<sequence length="41" mass="4767">MIEFENERMTECLCDLITHSIIQHSIIIYNIIFSIGITTIP</sequence>
<reference evidence="1 2" key="1">
    <citation type="submission" date="2017-05" db="EMBL/GenBank/DDBJ databases">
        <authorList>
            <person name="Varghese N."/>
            <person name="Submissions S."/>
        </authorList>
    </citation>
    <scope>NUCLEOTIDE SEQUENCE [LARGE SCALE GENOMIC DNA]</scope>
    <source>
        <strain evidence="1 2">DSM 21342</strain>
    </source>
</reference>
<keyword evidence="2" id="KW-1185">Reference proteome</keyword>
<proteinExistence type="predicted"/>
<protein>
    <submittedName>
        <fullName evidence="1">Uncharacterized protein</fullName>
    </submittedName>
</protein>
<name>A0A521BK50_9SPHI</name>
<dbReference type="EMBL" id="FXSZ01000002">
    <property type="protein sequence ID" value="SMO47507.1"/>
    <property type="molecule type" value="Genomic_DNA"/>
</dbReference>
<accession>A0A521BK50</accession>
<organism evidence="1 2">
    <name type="scientific">Solitalea koreensis</name>
    <dbReference type="NCBI Taxonomy" id="543615"/>
    <lineage>
        <taxon>Bacteria</taxon>
        <taxon>Pseudomonadati</taxon>
        <taxon>Bacteroidota</taxon>
        <taxon>Sphingobacteriia</taxon>
        <taxon>Sphingobacteriales</taxon>
        <taxon>Sphingobacteriaceae</taxon>
        <taxon>Solitalea</taxon>
    </lineage>
</organism>